<dbReference type="AlphaFoldDB" id="A0A1I7KYD4"/>
<accession>A0A1I7KYD4</accession>
<evidence type="ECO:0008006" key="3">
    <source>
        <dbReference type="Google" id="ProtNLM"/>
    </source>
</evidence>
<name>A0A1I7KYD4_9BACT</name>
<proteinExistence type="predicted"/>
<protein>
    <recommendedName>
        <fullName evidence="3">SpoIIAA-like</fullName>
    </recommendedName>
</protein>
<dbReference type="EMBL" id="FPCA01000013">
    <property type="protein sequence ID" value="SFV02483.1"/>
    <property type="molecule type" value="Genomic_DNA"/>
</dbReference>
<gene>
    <name evidence="1" type="ORF">SAMN04487941_0113</name>
</gene>
<evidence type="ECO:0000313" key="2">
    <source>
        <dbReference type="Proteomes" id="UP000182491"/>
    </source>
</evidence>
<reference evidence="2" key="1">
    <citation type="submission" date="2016-10" db="EMBL/GenBank/DDBJ databases">
        <authorList>
            <person name="Varghese N."/>
        </authorList>
    </citation>
    <scope>NUCLEOTIDE SEQUENCE [LARGE SCALE GENOMIC DNA]</scope>
    <source>
        <strain evidence="2">DSM 18820</strain>
    </source>
</reference>
<dbReference type="OrthoDB" id="852207at2"/>
<dbReference type="STRING" id="388950.GCA_001611675_02936"/>
<keyword evidence="2" id="KW-1185">Reference proteome</keyword>
<organism evidence="1 2">
    <name type="scientific">Pontibacter akesuensis</name>
    <dbReference type="NCBI Taxonomy" id="388950"/>
    <lineage>
        <taxon>Bacteria</taxon>
        <taxon>Pseudomonadati</taxon>
        <taxon>Bacteroidota</taxon>
        <taxon>Cytophagia</taxon>
        <taxon>Cytophagales</taxon>
        <taxon>Hymenobacteraceae</taxon>
        <taxon>Pontibacter</taxon>
    </lineage>
</organism>
<dbReference type="RefSeq" id="WP_068838853.1">
    <property type="nucleotide sequence ID" value="NZ_BMXC01000006.1"/>
</dbReference>
<dbReference type="Proteomes" id="UP000182491">
    <property type="component" value="Unassembled WGS sequence"/>
</dbReference>
<sequence>MIIFENSIIKLDYDPATDIVVIEYPDLHGYLLPEIKHSIDILTDTVRSYDVKRVLLDSTKTTVSVTPEESREIAVYLASALARTRVQKLARVQSLDLTVETRAKNNMQHVQQELTLPFMLQNFTQKAQALAWLQNESATDQI</sequence>
<evidence type="ECO:0000313" key="1">
    <source>
        <dbReference type="EMBL" id="SFV02483.1"/>
    </source>
</evidence>